<proteinExistence type="predicted"/>
<feature type="region of interest" description="Disordered" evidence="1">
    <location>
        <begin position="1"/>
        <end position="22"/>
    </location>
</feature>
<gene>
    <name evidence="3" type="ORF">GCM10010201_15020</name>
</gene>
<keyword evidence="4" id="KW-1185">Reference proteome</keyword>
<evidence type="ECO:0000313" key="4">
    <source>
        <dbReference type="Proteomes" id="UP001499978"/>
    </source>
</evidence>
<feature type="transmembrane region" description="Helical" evidence="2">
    <location>
        <begin position="142"/>
        <end position="160"/>
    </location>
</feature>
<dbReference type="Pfam" id="PF11377">
    <property type="entry name" value="DUF3180"/>
    <property type="match status" value="1"/>
</dbReference>
<protein>
    <recommendedName>
        <fullName evidence="5">DUF3180 domain-containing protein</fullName>
    </recommendedName>
</protein>
<evidence type="ECO:0000313" key="3">
    <source>
        <dbReference type="EMBL" id="GAA2518956.1"/>
    </source>
</evidence>
<keyword evidence="2" id="KW-1133">Transmembrane helix</keyword>
<dbReference type="EMBL" id="BAAARY010000005">
    <property type="protein sequence ID" value="GAA2518956.1"/>
    <property type="molecule type" value="Genomic_DNA"/>
</dbReference>
<organism evidence="3 4">
    <name type="scientific">Pilimelia columellifera subsp. columellifera</name>
    <dbReference type="NCBI Taxonomy" id="706583"/>
    <lineage>
        <taxon>Bacteria</taxon>
        <taxon>Bacillati</taxon>
        <taxon>Actinomycetota</taxon>
        <taxon>Actinomycetes</taxon>
        <taxon>Micromonosporales</taxon>
        <taxon>Micromonosporaceae</taxon>
        <taxon>Pilimelia</taxon>
    </lineage>
</organism>
<dbReference type="InterPro" id="IPR021517">
    <property type="entry name" value="DUF3180"/>
</dbReference>
<comment type="caution">
    <text evidence="3">The sequence shown here is derived from an EMBL/GenBank/DDBJ whole genome shotgun (WGS) entry which is preliminary data.</text>
</comment>
<keyword evidence="2" id="KW-0472">Membrane</keyword>
<feature type="transmembrane region" description="Helical" evidence="2">
    <location>
        <begin position="95"/>
        <end position="122"/>
    </location>
</feature>
<dbReference type="Proteomes" id="UP001499978">
    <property type="component" value="Unassembled WGS sequence"/>
</dbReference>
<reference evidence="4" key="1">
    <citation type="journal article" date="2019" name="Int. J. Syst. Evol. Microbiol.">
        <title>The Global Catalogue of Microorganisms (GCM) 10K type strain sequencing project: providing services to taxonomists for standard genome sequencing and annotation.</title>
        <authorList>
            <consortium name="The Broad Institute Genomics Platform"/>
            <consortium name="The Broad Institute Genome Sequencing Center for Infectious Disease"/>
            <person name="Wu L."/>
            <person name="Ma J."/>
        </authorList>
    </citation>
    <scope>NUCLEOTIDE SEQUENCE [LARGE SCALE GENOMIC DNA]</scope>
    <source>
        <strain evidence="4">JCM 3367</strain>
    </source>
</reference>
<evidence type="ECO:0008006" key="5">
    <source>
        <dbReference type="Google" id="ProtNLM"/>
    </source>
</evidence>
<accession>A0ABP6AMY9</accession>
<evidence type="ECO:0000256" key="1">
    <source>
        <dbReference type="SAM" id="MobiDB-lite"/>
    </source>
</evidence>
<feature type="transmembrane region" description="Helical" evidence="2">
    <location>
        <begin position="57"/>
        <end position="75"/>
    </location>
</feature>
<evidence type="ECO:0000256" key="2">
    <source>
        <dbReference type="SAM" id="Phobius"/>
    </source>
</evidence>
<sequence length="180" mass="18719">MSEPDLTAADGERPGGSQRPRLEPTKGSALVVAALAAFAVSWLLISRFYGDLPRLPWAPAAFSGVLALLEGFLAVQTRARIERRPGREPVAPLAVARFVVLAKASSMTGAVLAGLYGGALAWLAVEQARLGATEARAADLPIAATGTTAALALIGTALWLERACRVPPGDDDPKKNPPTD</sequence>
<keyword evidence="2" id="KW-0812">Transmembrane</keyword>
<name>A0ABP6AMY9_9ACTN</name>
<feature type="transmembrane region" description="Helical" evidence="2">
    <location>
        <begin position="27"/>
        <end position="45"/>
    </location>
</feature>